<evidence type="ECO:0000313" key="5">
    <source>
        <dbReference type="Proteomes" id="UP000747399"/>
    </source>
</evidence>
<keyword evidence="2" id="KW-0934">Plastid</keyword>
<organism evidence="4 5">
    <name type="scientific">Volvox africanus</name>
    <dbReference type="NCBI Taxonomy" id="51714"/>
    <lineage>
        <taxon>Eukaryota</taxon>
        <taxon>Viridiplantae</taxon>
        <taxon>Chlorophyta</taxon>
        <taxon>core chlorophytes</taxon>
        <taxon>Chlorophyceae</taxon>
        <taxon>CS clade</taxon>
        <taxon>Chlamydomonadales</taxon>
        <taxon>Volvocaceae</taxon>
        <taxon>Volvox</taxon>
    </lineage>
</organism>
<feature type="domain" description="Plastid lipid-associated protein/fibrillin conserved" evidence="3">
    <location>
        <begin position="57"/>
        <end position="248"/>
    </location>
</feature>
<dbReference type="Proteomes" id="UP000747399">
    <property type="component" value="Unassembled WGS sequence"/>
</dbReference>
<dbReference type="GO" id="GO:0009536">
    <property type="term" value="C:plastid"/>
    <property type="evidence" value="ECO:0007669"/>
    <property type="project" value="UniProtKB-SubCell"/>
</dbReference>
<evidence type="ECO:0000259" key="3">
    <source>
        <dbReference type="Pfam" id="PF04755"/>
    </source>
</evidence>
<dbReference type="AlphaFoldDB" id="A0A8J4F0L7"/>
<comment type="subcellular location">
    <subcellularLocation>
        <location evidence="1">Plastid</location>
    </subcellularLocation>
</comment>
<evidence type="ECO:0000313" key="4">
    <source>
        <dbReference type="EMBL" id="GIL51523.1"/>
    </source>
</evidence>
<accession>A0A8J4F0L7</accession>
<keyword evidence="5" id="KW-1185">Reference proteome</keyword>
<dbReference type="Pfam" id="PF04755">
    <property type="entry name" value="PAP_fibrillin"/>
    <property type="match status" value="1"/>
</dbReference>
<protein>
    <recommendedName>
        <fullName evidence="3">Plastid lipid-associated protein/fibrillin conserved domain-containing protein</fullName>
    </recommendedName>
</protein>
<dbReference type="InterPro" id="IPR006843">
    <property type="entry name" value="PAP/fibrillin_dom"/>
</dbReference>
<dbReference type="PANTHER" id="PTHR31906">
    <property type="entry name" value="PLASTID-LIPID-ASSOCIATED PROTEIN 4, CHLOROPLASTIC-RELATED"/>
    <property type="match status" value="1"/>
</dbReference>
<sequence>MRQFFFQRKQPGKAPHAAPCAQVRARRSLVTRSSSNGFNSLVVSNAELSGNFAGIDQVKTQLLSELVGLDKGIFGAPAAKKARILALIGDLEQQNTQTAPTANLEALEGDWRLLYSTITITGAKRTKLGLREFVRLGDFTQHIDTTNNLAVNRIEFSVSGLSAIKGSLTIRANYRVASEQRVAITYLDSALNPAQFQKIFEANLNLLLSIFNPEGHLDITYLDVEGAAGGPHGCWRVGRDNKDNVFLLKRPHR</sequence>
<evidence type="ECO:0000256" key="2">
    <source>
        <dbReference type="ARBA" id="ARBA00022640"/>
    </source>
</evidence>
<comment type="caution">
    <text evidence="4">The sequence shown here is derived from an EMBL/GenBank/DDBJ whole genome shotgun (WGS) entry which is preliminary data.</text>
</comment>
<evidence type="ECO:0000256" key="1">
    <source>
        <dbReference type="ARBA" id="ARBA00004474"/>
    </source>
</evidence>
<gene>
    <name evidence="4" type="ORF">Vafri_7486</name>
</gene>
<proteinExistence type="predicted"/>
<dbReference type="InterPro" id="IPR039633">
    <property type="entry name" value="PAP"/>
</dbReference>
<dbReference type="EMBL" id="BNCO01000011">
    <property type="protein sequence ID" value="GIL51523.1"/>
    <property type="molecule type" value="Genomic_DNA"/>
</dbReference>
<reference evidence="4" key="1">
    <citation type="journal article" date="2021" name="Proc. Natl. Acad. Sci. U.S.A.">
        <title>Three genomes in the algal genus Volvox reveal the fate of a haploid sex-determining region after a transition to homothallism.</title>
        <authorList>
            <person name="Yamamoto K."/>
            <person name="Hamaji T."/>
            <person name="Kawai-Toyooka H."/>
            <person name="Matsuzaki R."/>
            <person name="Takahashi F."/>
            <person name="Nishimura Y."/>
            <person name="Kawachi M."/>
            <person name="Noguchi H."/>
            <person name="Minakuchi Y."/>
            <person name="Umen J.G."/>
            <person name="Toyoda A."/>
            <person name="Nozaki H."/>
        </authorList>
    </citation>
    <scope>NUCLEOTIDE SEQUENCE</scope>
    <source>
        <strain evidence="4">NIES-3780</strain>
    </source>
</reference>
<name>A0A8J4F0L7_9CHLO</name>